<evidence type="ECO:0000256" key="1">
    <source>
        <dbReference type="ARBA" id="ARBA00001947"/>
    </source>
</evidence>
<dbReference type="AlphaFoldDB" id="A0A1M6RLF8"/>
<dbReference type="GO" id="GO:0016747">
    <property type="term" value="F:acyltransferase activity, transferring groups other than amino-acyl groups"/>
    <property type="evidence" value="ECO:0007669"/>
    <property type="project" value="InterPro"/>
</dbReference>
<dbReference type="RefSeq" id="WP_073151848.1">
    <property type="nucleotide sequence ID" value="NZ_FRAG01000048.1"/>
</dbReference>
<comment type="function">
    <text evidence="10">Involved in 1,2-propanediol (1,2-PD) degradation by catalyzing the conversion of propanoyl-CoA to propanoyl-phosphate.</text>
</comment>
<evidence type="ECO:0000256" key="5">
    <source>
        <dbReference type="ARBA" id="ARBA00022679"/>
    </source>
</evidence>
<evidence type="ECO:0000256" key="8">
    <source>
        <dbReference type="ARBA" id="ARBA00023315"/>
    </source>
</evidence>
<protein>
    <recommendedName>
        <fullName evidence="4 10">Phosphate propanoyltransferase</fullName>
        <ecNumber evidence="3 10">2.3.1.222</ecNumber>
    </recommendedName>
</protein>
<comment type="cofactor">
    <cofactor evidence="1">
        <name>Zn(2+)</name>
        <dbReference type="ChEBI" id="CHEBI:29105"/>
    </cofactor>
</comment>
<dbReference type="GO" id="GO:0051144">
    <property type="term" value="P:1,2-propanediol catabolic process"/>
    <property type="evidence" value="ECO:0007669"/>
    <property type="project" value="UniProtKB-UniPathway"/>
</dbReference>
<comment type="similarity">
    <text evidence="2 10">Belongs to the PduL family.</text>
</comment>
<evidence type="ECO:0000256" key="9">
    <source>
        <dbReference type="ARBA" id="ARBA00047589"/>
    </source>
</evidence>
<comment type="pathway">
    <text evidence="10">Polyol metabolism; 1,2-propanediol degradation.</text>
</comment>
<evidence type="ECO:0000313" key="12">
    <source>
        <dbReference type="Proteomes" id="UP000184465"/>
    </source>
</evidence>
<evidence type="ECO:0000256" key="4">
    <source>
        <dbReference type="ARBA" id="ARBA00020837"/>
    </source>
</evidence>
<dbReference type="GO" id="GO:0046872">
    <property type="term" value="F:metal ion binding"/>
    <property type="evidence" value="ECO:0007669"/>
    <property type="project" value="UniProtKB-KW"/>
</dbReference>
<dbReference type="Proteomes" id="UP000184465">
    <property type="component" value="Unassembled WGS sequence"/>
</dbReference>
<dbReference type="PANTHER" id="PTHR39453">
    <property type="entry name" value="PHOSPHATE PROPANOYLTRANSFERASE"/>
    <property type="match status" value="1"/>
</dbReference>
<dbReference type="EC" id="2.3.1.222" evidence="3 10"/>
<organism evidence="11 12">
    <name type="scientific">Paramaledivibacter caminithermalis (strain DSM 15212 / CIP 107654 / DViRD3)</name>
    <name type="common">Clostridium caminithermale</name>
    <dbReference type="NCBI Taxonomy" id="1121301"/>
    <lineage>
        <taxon>Bacteria</taxon>
        <taxon>Bacillati</taxon>
        <taxon>Bacillota</taxon>
        <taxon>Clostridia</taxon>
        <taxon>Peptostreptococcales</taxon>
        <taxon>Caminicellaceae</taxon>
        <taxon>Paramaledivibacter</taxon>
    </lineage>
</organism>
<evidence type="ECO:0000256" key="6">
    <source>
        <dbReference type="ARBA" id="ARBA00022723"/>
    </source>
</evidence>
<dbReference type="InterPro" id="IPR008300">
    <property type="entry name" value="PTAC"/>
</dbReference>
<evidence type="ECO:0000256" key="10">
    <source>
        <dbReference type="PIRNR" id="PIRNR010130"/>
    </source>
</evidence>
<name>A0A1M6RLF8_PARC5</name>
<evidence type="ECO:0000256" key="7">
    <source>
        <dbReference type="ARBA" id="ARBA00022833"/>
    </source>
</evidence>
<keyword evidence="8 10" id="KW-0012">Acyltransferase</keyword>
<keyword evidence="6" id="KW-0479">Metal-binding</keyword>
<evidence type="ECO:0000256" key="2">
    <source>
        <dbReference type="ARBA" id="ARBA00007342"/>
    </source>
</evidence>
<dbReference type="UniPathway" id="UPA00621"/>
<dbReference type="PANTHER" id="PTHR39453:SF1">
    <property type="entry name" value="PHOSPHATE PROPANOYLTRANSFERASE"/>
    <property type="match status" value="1"/>
</dbReference>
<dbReference type="NCBIfam" id="NF011652">
    <property type="entry name" value="PRK15070.1"/>
    <property type="match status" value="1"/>
</dbReference>
<dbReference type="Pfam" id="PF06130">
    <property type="entry name" value="PTAC"/>
    <property type="match status" value="1"/>
</dbReference>
<sequence>MSKYLVPVGLSNRHIHLSKEHIDILFGEGHELTKFKDLSQPGQYACEEKVDLVGPKKTIKGVRVLGPARPNTQVEVALADGFVLGVKPPVRDSGDIAGSPGLKIVGPKGEVEIEEGVIAAARHIHMHTSDGEKFGINDKDIVKVRIEGKRGLIFENVLARVNPNYALEFHVDLEEGNAAGLKNGDMVEIIKE</sequence>
<reference evidence="11 12" key="1">
    <citation type="submission" date="2016-11" db="EMBL/GenBank/DDBJ databases">
        <authorList>
            <person name="Jaros S."/>
            <person name="Januszkiewicz K."/>
            <person name="Wedrychowicz H."/>
        </authorList>
    </citation>
    <scope>NUCLEOTIDE SEQUENCE [LARGE SCALE GENOMIC DNA]</scope>
    <source>
        <strain evidence="11 12">DSM 15212</strain>
    </source>
</reference>
<dbReference type="OrthoDB" id="9784365at2"/>
<keyword evidence="5 10" id="KW-0808">Transferase</keyword>
<proteinExistence type="inferred from homology"/>
<evidence type="ECO:0000313" key="11">
    <source>
        <dbReference type="EMBL" id="SHK33282.1"/>
    </source>
</evidence>
<comment type="catalytic activity">
    <reaction evidence="9 10">
        <text>propanoyl-CoA + phosphate = propanoyl phosphate + CoA</text>
        <dbReference type="Rhea" id="RHEA:28046"/>
        <dbReference type="ChEBI" id="CHEBI:43474"/>
        <dbReference type="ChEBI" id="CHEBI:57287"/>
        <dbReference type="ChEBI" id="CHEBI:57392"/>
        <dbReference type="ChEBI" id="CHEBI:58933"/>
        <dbReference type="EC" id="2.3.1.222"/>
    </reaction>
</comment>
<dbReference type="STRING" id="1121301.SAMN02745912_03010"/>
<evidence type="ECO:0000256" key="3">
    <source>
        <dbReference type="ARBA" id="ARBA00012206"/>
    </source>
</evidence>
<keyword evidence="12" id="KW-1185">Reference proteome</keyword>
<gene>
    <name evidence="11" type="ORF">SAMN02745912_03010</name>
</gene>
<keyword evidence="7" id="KW-0862">Zinc</keyword>
<dbReference type="PIRSF" id="PIRSF010130">
    <property type="entry name" value="PduL"/>
    <property type="match status" value="1"/>
</dbReference>
<dbReference type="EMBL" id="FRAG01000048">
    <property type="protein sequence ID" value="SHK33282.1"/>
    <property type="molecule type" value="Genomic_DNA"/>
</dbReference>
<accession>A0A1M6RLF8</accession>